<dbReference type="InterPro" id="IPR020471">
    <property type="entry name" value="AKR"/>
</dbReference>
<evidence type="ECO:0000313" key="2">
    <source>
        <dbReference type="EMBL" id="MCS5733737.1"/>
    </source>
</evidence>
<dbReference type="SUPFAM" id="SSF51430">
    <property type="entry name" value="NAD(P)-linked oxidoreductase"/>
    <property type="match status" value="1"/>
</dbReference>
<reference evidence="2" key="1">
    <citation type="submission" date="2022-08" db="EMBL/GenBank/DDBJ databases">
        <authorList>
            <person name="Deng Y."/>
            <person name="Han X.-F."/>
            <person name="Zhang Y.-Q."/>
        </authorList>
    </citation>
    <scope>NUCLEOTIDE SEQUENCE</scope>
    <source>
        <strain evidence="2">CPCC 203386</strain>
    </source>
</reference>
<protein>
    <submittedName>
        <fullName evidence="2">Aldo/keto reductase</fullName>
    </submittedName>
</protein>
<comment type="caution">
    <text evidence="2">The sequence shown here is derived from an EMBL/GenBank/DDBJ whole genome shotgun (WGS) entry which is preliminary data.</text>
</comment>
<feature type="domain" description="NADP-dependent oxidoreductase" evidence="1">
    <location>
        <begin position="19"/>
        <end position="333"/>
    </location>
</feature>
<sequence length="342" mass="35851">MTDLRQAKPFGRTGFDVTPLALGTSSWGQLRPGESGDERDARILEVADAFFAGALETDLLDTSNMYGPTDSGHLSELFVGRALATTRASVGGEGAASGASSATGSALDRLVVQTKLDRDVETDDFSGARMWRSIEESLPRLGVDRVDVLYLHDPEVAGFEAVMEPGGAVEALVAMKQQGIAASIGISGGPVGMLQRFVETDIFDALVTHNRWTVLDRSASDLFDAAAARSVGVSNAAPYGGGVLTGRAESAGSYGYRPIRPEMAAALERLRAICDRYGIAMSAAALGFSLREPRVHTTIVGASSMSSWTRAVADATAAAAIPEEAWAEIDALTEGVPAHDAE</sequence>
<dbReference type="RefSeq" id="WP_259538552.1">
    <property type="nucleotide sequence ID" value="NZ_JANLCJ010000002.1"/>
</dbReference>
<dbReference type="CDD" id="cd19090">
    <property type="entry name" value="AKR_AKR15A-like"/>
    <property type="match status" value="1"/>
</dbReference>
<evidence type="ECO:0000313" key="3">
    <source>
        <dbReference type="Proteomes" id="UP001165586"/>
    </source>
</evidence>
<dbReference type="Gene3D" id="3.20.20.100">
    <property type="entry name" value="NADP-dependent oxidoreductase domain"/>
    <property type="match status" value="1"/>
</dbReference>
<evidence type="ECO:0000259" key="1">
    <source>
        <dbReference type="Pfam" id="PF00248"/>
    </source>
</evidence>
<dbReference type="PANTHER" id="PTHR42686:SF1">
    <property type="entry name" value="GH17980P-RELATED"/>
    <property type="match status" value="1"/>
</dbReference>
<proteinExistence type="predicted"/>
<dbReference type="EMBL" id="JANLCJ010000002">
    <property type="protein sequence ID" value="MCS5733737.1"/>
    <property type="molecule type" value="Genomic_DNA"/>
</dbReference>
<dbReference type="InterPro" id="IPR036812">
    <property type="entry name" value="NAD(P)_OxRdtase_dom_sf"/>
</dbReference>
<name>A0ABT2H1E8_9MICO</name>
<dbReference type="Pfam" id="PF00248">
    <property type="entry name" value="Aldo_ket_red"/>
    <property type="match status" value="1"/>
</dbReference>
<accession>A0ABT2H1E8</accession>
<organism evidence="2 3">
    <name type="scientific">Herbiconiux daphne</name>
    <dbReference type="NCBI Taxonomy" id="2970914"/>
    <lineage>
        <taxon>Bacteria</taxon>
        <taxon>Bacillati</taxon>
        <taxon>Actinomycetota</taxon>
        <taxon>Actinomycetes</taxon>
        <taxon>Micrococcales</taxon>
        <taxon>Microbacteriaceae</taxon>
        <taxon>Herbiconiux</taxon>
    </lineage>
</organism>
<keyword evidence="3" id="KW-1185">Reference proteome</keyword>
<dbReference type="InterPro" id="IPR023210">
    <property type="entry name" value="NADP_OxRdtase_dom"/>
</dbReference>
<dbReference type="Proteomes" id="UP001165586">
    <property type="component" value="Unassembled WGS sequence"/>
</dbReference>
<dbReference type="PANTHER" id="PTHR42686">
    <property type="entry name" value="GH17980P-RELATED"/>
    <property type="match status" value="1"/>
</dbReference>
<gene>
    <name evidence="2" type="ORF">N1032_08290</name>
</gene>